<comment type="caution">
    <text evidence="2">The sequence shown here is derived from an EMBL/GenBank/DDBJ whole genome shotgun (WGS) entry which is preliminary data.</text>
</comment>
<dbReference type="Proteomes" id="UP001230908">
    <property type="component" value="Unassembled WGS sequence"/>
</dbReference>
<dbReference type="RefSeq" id="WP_308718545.1">
    <property type="nucleotide sequence ID" value="NZ_JAVHUY010000078.1"/>
</dbReference>
<evidence type="ECO:0000256" key="1">
    <source>
        <dbReference type="SAM" id="MobiDB-lite"/>
    </source>
</evidence>
<sequence length="191" mass="19125">MASFGRARLAIAGMVGLLLVGVAVPAPARAVAPAGQRSSGGPPTPAGEEALPPPQCPTGAITGYVVGTDSNGDETRLITGWIQHCAEAGRGFVVIQYFPGLGLGRTYLGRAESPAAFQVPALDGAGGALGPLTVACLSFTVTSRLACVEVDPGGPGQPPGVAPIPTDDPRVLVRVSQMPPETTDPTCGTCV</sequence>
<feature type="region of interest" description="Disordered" evidence="1">
    <location>
        <begin position="32"/>
        <end position="52"/>
    </location>
</feature>
<name>A0ABU0ZYS2_9ACTN</name>
<evidence type="ECO:0000313" key="2">
    <source>
        <dbReference type="EMBL" id="MDQ7911330.1"/>
    </source>
</evidence>
<accession>A0ABU0ZYS2</accession>
<organism evidence="2 3">
    <name type="scientific">Phytohabitans maris</name>
    <dbReference type="NCBI Taxonomy" id="3071409"/>
    <lineage>
        <taxon>Bacteria</taxon>
        <taxon>Bacillati</taxon>
        <taxon>Actinomycetota</taxon>
        <taxon>Actinomycetes</taxon>
        <taxon>Micromonosporales</taxon>
        <taxon>Micromonosporaceae</taxon>
    </lineage>
</organism>
<gene>
    <name evidence="2" type="ORF">RB614_43260</name>
</gene>
<reference evidence="2 3" key="1">
    <citation type="submission" date="2023-08" db="EMBL/GenBank/DDBJ databases">
        <title>Phytohabitans sansha sp. nov., isolated from marine sediment.</title>
        <authorList>
            <person name="Zhao Y."/>
            <person name="Yi K."/>
        </authorList>
    </citation>
    <scope>NUCLEOTIDE SEQUENCE [LARGE SCALE GENOMIC DNA]</scope>
    <source>
        <strain evidence="2 3">ZYX-F-186</strain>
    </source>
</reference>
<evidence type="ECO:0000313" key="3">
    <source>
        <dbReference type="Proteomes" id="UP001230908"/>
    </source>
</evidence>
<keyword evidence="3" id="KW-1185">Reference proteome</keyword>
<dbReference type="EMBL" id="JAVHUY010000078">
    <property type="protein sequence ID" value="MDQ7911330.1"/>
    <property type="molecule type" value="Genomic_DNA"/>
</dbReference>
<proteinExistence type="predicted"/>
<protein>
    <submittedName>
        <fullName evidence="2">Uncharacterized protein</fullName>
    </submittedName>
</protein>